<accession>A0ABW7YQD8</accession>
<evidence type="ECO:0000313" key="2">
    <source>
        <dbReference type="Proteomes" id="UP001612741"/>
    </source>
</evidence>
<sequence length="453" mass="48811">MAAVSPLEVRFEVTHRFRPFDLIAPGFVGYDIVRPGAGPIDTGQSLAAPFGAVVLDVAALEKGGSVSAGLVSGGSRVIGRYAAGTVEIDVDGHVVADAPAELQAPYGFAVTVNGNMITVLAGAGETWRPLLTREQDRSDLRRPEVLAAYTLGFHSERASLARARAGYFGQVGVRDLHLVEHADGRPYLRDGKLFLTAGCAGMGFAQQAHWAVWALDPAAPERMEQVAKLFFAHDGIVTGDNAGQIVYDEERGRFVIVVCGGDLPEPGVYVRHAETTDDILSGVHVIPNRVLPAPMSLSAWEPSIAKIGERWHIAFADVVQLEPRLEFHPVLVASPQGGDYADDLAVVAADPSVRRTEGCVLHRFGGDWHLLATDDDDKCYRVYDLGLRQLATLDAPYVEGGPHPQIVRVSRDEWMMITFANVQYAEEVLGYGTEGDVVIMSASPPTRKGTPDV</sequence>
<protein>
    <submittedName>
        <fullName evidence="1">Uncharacterized protein</fullName>
    </submittedName>
</protein>
<evidence type="ECO:0000313" key="1">
    <source>
        <dbReference type="EMBL" id="MFI6498043.1"/>
    </source>
</evidence>
<organism evidence="1 2">
    <name type="scientific">Nonomuraea typhae</name>
    <dbReference type="NCBI Taxonomy" id="2603600"/>
    <lineage>
        <taxon>Bacteria</taxon>
        <taxon>Bacillati</taxon>
        <taxon>Actinomycetota</taxon>
        <taxon>Actinomycetes</taxon>
        <taxon>Streptosporangiales</taxon>
        <taxon>Streptosporangiaceae</taxon>
        <taxon>Nonomuraea</taxon>
    </lineage>
</organism>
<proteinExistence type="predicted"/>
<comment type="caution">
    <text evidence="1">The sequence shown here is derived from an EMBL/GenBank/DDBJ whole genome shotgun (WGS) entry which is preliminary data.</text>
</comment>
<dbReference type="Proteomes" id="UP001612741">
    <property type="component" value="Unassembled WGS sequence"/>
</dbReference>
<dbReference type="EMBL" id="JBITGY010000003">
    <property type="protein sequence ID" value="MFI6498043.1"/>
    <property type="molecule type" value="Genomic_DNA"/>
</dbReference>
<keyword evidence="2" id="KW-1185">Reference proteome</keyword>
<gene>
    <name evidence="1" type="ORF">ACIBG2_11685</name>
</gene>
<reference evidence="1 2" key="1">
    <citation type="submission" date="2024-10" db="EMBL/GenBank/DDBJ databases">
        <title>The Natural Products Discovery Center: Release of the First 8490 Sequenced Strains for Exploring Actinobacteria Biosynthetic Diversity.</title>
        <authorList>
            <person name="Kalkreuter E."/>
            <person name="Kautsar S.A."/>
            <person name="Yang D."/>
            <person name="Bader C.D."/>
            <person name="Teijaro C.N."/>
            <person name="Fluegel L."/>
            <person name="Davis C.M."/>
            <person name="Simpson J.R."/>
            <person name="Lauterbach L."/>
            <person name="Steele A.D."/>
            <person name="Gui C."/>
            <person name="Meng S."/>
            <person name="Li G."/>
            <person name="Viehrig K."/>
            <person name="Ye F."/>
            <person name="Su P."/>
            <person name="Kiefer A.F."/>
            <person name="Nichols A."/>
            <person name="Cepeda A.J."/>
            <person name="Yan W."/>
            <person name="Fan B."/>
            <person name="Jiang Y."/>
            <person name="Adhikari A."/>
            <person name="Zheng C.-J."/>
            <person name="Schuster L."/>
            <person name="Cowan T.M."/>
            <person name="Smanski M.J."/>
            <person name="Chevrette M.G."/>
            <person name="De Carvalho L.P.S."/>
            <person name="Shen B."/>
        </authorList>
    </citation>
    <scope>NUCLEOTIDE SEQUENCE [LARGE SCALE GENOMIC DNA]</scope>
    <source>
        <strain evidence="1 2">NPDC050545</strain>
    </source>
</reference>
<name>A0ABW7YQD8_9ACTN</name>
<dbReference type="RefSeq" id="WP_397081303.1">
    <property type="nucleotide sequence ID" value="NZ_JBITGY010000003.1"/>
</dbReference>